<gene>
    <name evidence="2" type="ORF">ACFF45_23440</name>
</gene>
<reference evidence="2 3" key="1">
    <citation type="submission" date="2024-09" db="EMBL/GenBank/DDBJ databases">
        <authorList>
            <person name="Sun Q."/>
            <person name="Mori K."/>
        </authorList>
    </citation>
    <scope>NUCLEOTIDE SEQUENCE [LARGE SCALE GENOMIC DNA]</scope>
    <source>
        <strain evidence="2 3">JCM 6917</strain>
    </source>
</reference>
<comment type="caution">
    <text evidence="2">The sequence shown here is derived from an EMBL/GenBank/DDBJ whole genome shotgun (WGS) entry which is preliminary data.</text>
</comment>
<feature type="region of interest" description="Disordered" evidence="1">
    <location>
        <begin position="55"/>
        <end position="100"/>
    </location>
</feature>
<proteinExistence type="predicted"/>
<evidence type="ECO:0000313" key="2">
    <source>
        <dbReference type="EMBL" id="MFB9465580.1"/>
    </source>
</evidence>
<evidence type="ECO:0000313" key="3">
    <source>
        <dbReference type="Proteomes" id="UP001589709"/>
    </source>
</evidence>
<name>A0ABV5N5N2_9ACTN</name>
<keyword evidence="3" id="KW-1185">Reference proteome</keyword>
<protein>
    <submittedName>
        <fullName evidence="2">Uncharacterized protein</fullName>
    </submittedName>
</protein>
<evidence type="ECO:0000256" key="1">
    <source>
        <dbReference type="SAM" id="MobiDB-lite"/>
    </source>
</evidence>
<accession>A0ABV5N5N2</accession>
<dbReference type="EMBL" id="JBHMCY010000049">
    <property type="protein sequence ID" value="MFB9465580.1"/>
    <property type="molecule type" value="Genomic_DNA"/>
</dbReference>
<sequence>MADDVRDIVLGVIAAGLSAAIGRPGRKHGNHTFVPLLKVVNSQVYGPDVVEPVADAIPGRPGTAPGGGRHPHPAPRRPGAQGLPSPPCPRAPHPTIVTCT</sequence>
<dbReference type="Proteomes" id="UP001589709">
    <property type="component" value="Unassembled WGS sequence"/>
</dbReference>
<dbReference type="RefSeq" id="WP_381348446.1">
    <property type="nucleotide sequence ID" value="NZ_JBHMCY010000049.1"/>
</dbReference>
<organism evidence="2 3">
    <name type="scientific">Streptomyces cinereospinus</name>
    <dbReference type="NCBI Taxonomy" id="285561"/>
    <lineage>
        <taxon>Bacteria</taxon>
        <taxon>Bacillati</taxon>
        <taxon>Actinomycetota</taxon>
        <taxon>Actinomycetes</taxon>
        <taxon>Kitasatosporales</taxon>
        <taxon>Streptomycetaceae</taxon>
        <taxon>Streptomyces</taxon>
    </lineage>
</organism>